<feature type="region of interest" description="Disordered" evidence="1">
    <location>
        <begin position="1"/>
        <end position="27"/>
    </location>
</feature>
<gene>
    <name evidence="2" type="ORF">BVH74_04910</name>
</gene>
<dbReference type="Proteomes" id="UP000243488">
    <property type="component" value="Chromosome"/>
</dbReference>
<sequence>MAFDPDYRSDTSTSNLRRERRREEDKKRMAYRRAIEDYRDSQALHAQVCDYPELMSRQRERWLNV</sequence>
<reference evidence="2 3" key="1">
    <citation type="submission" date="2017-03" db="EMBL/GenBank/DDBJ databases">
        <title>Complete genome sequence of the novel DNRA strain Pseudomonas sp. S-6-2 isolated from Chinese polluted river sediment. Journal of Biotechnology.</title>
        <authorList>
            <person name="Li J."/>
            <person name="Xiang F."/>
            <person name="Wang L."/>
            <person name="Xi L."/>
            <person name="Liu J."/>
        </authorList>
    </citation>
    <scope>NUCLEOTIDE SEQUENCE [LARGE SCALE GENOMIC DNA]</scope>
    <source>
        <strain evidence="2 3">S-6-2</strain>
    </source>
</reference>
<dbReference type="RefSeq" id="WP_080048989.1">
    <property type="nucleotide sequence ID" value="NZ_CP020100.1"/>
</dbReference>
<organism evidence="2 3">
    <name type="scientific">Halopseudomonas phragmitis</name>
    <dbReference type="NCBI Taxonomy" id="1931241"/>
    <lineage>
        <taxon>Bacteria</taxon>
        <taxon>Pseudomonadati</taxon>
        <taxon>Pseudomonadota</taxon>
        <taxon>Gammaproteobacteria</taxon>
        <taxon>Pseudomonadales</taxon>
        <taxon>Pseudomonadaceae</taxon>
        <taxon>Halopseudomonas</taxon>
    </lineage>
</organism>
<accession>A0A1V0B2Y7</accession>
<protein>
    <submittedName>
        <fullName evidence="2">Uncharacterized protein</fullName>
    </submittedName>
</protein>
<dbReference type="AlphaFoldDB" id="A0A1V0B2Y7"/>
<keyword evidence="3" id="KW-1185">Reference proteome</keyword>
<evidence type="ECO:0000313" key="2">
    <source>
        <dbReference type="EMBL" id="AQZ94134.1"/>
    </source>
</evidence>
<proteinExistence type="predicted"/>
<dbReference type="EMBL" id="CP020100">
    <property type="protein sequence ID" value="AQZ94134.1"/>
    <property type="molecule type" value="Genomic_DNA"/>
</dbReference>
<evidence type="ECO:0000313" key="3">
    <source>
        <dbReference type="Proteomes" id="UP000243488"/>
    </source>
</evidence>
<evidence type="ECO:0000256" key="1">
    <source>
        <dbReference type="SAM" id="MobiDB-lite"/>
    </source>
</evidence>
<dbReference type="KEGG" id="ppha:BVH74_04910"/>
<name>A0A1V0B2Y7_9GAMM</name>